<protein>
    <submittedName>
        <fullName evidence="2">Predicted DNA-binding protein, contains XRE-type HTH domain</fullName>
    </submittedName>
</protein>
<dbReference type="Pfam" id="PF13744">
    <property type="entry name" value="HTH_37"/>
    <property type="match status" value="1"/>
</dbReference>
<dbReference type="Gene3D" id="1.10.260.40">
    <property type="entry name" value="lambda repressor-like DNA-binding domains"/>
    <property type="match status" value="1"/>
</dbReference>
<evidence type="ECO:0000313" key="2">
    <source>
        <dbReference type="EMBL" id="SHG78714.1"/>
    </source>
</evidence>
<sequence length="109" mass="12367">MEKLQFTNIFDVIADDSAKAADLEFRADMMLVLRNYFQSKGWKQADIMVNLGITQPRVSELTRGKVDKFSSDKLIGFLAKIGYTIKPTLTLQDNQTPIFECTTRSLNEA</sequence>
<reference evidence="3" key="1">
    <citation type="submission" date="2016-11" db="EMBL/GenBank/DDBJ databases">
        <authorList>
            <person name="Varghese N."/>
            <person name="Submissions S."/>
        </authorList>
    </citation>
    <scope>NUCLEOTIDE SEQUENCE [LARGE SCALE GENOMIC DNA]</scope>
    <source>
        <strain evidence="3">DSM 16579</strain>
    </source>
</reference>
<name>A0A1M5MMR4_9GAMM</name>
<dbReference type="GO" id="GO:0003677">
    <property type="term" value="F:DNA binding"/>
    <property type="evidence" value="ECO:0007669"/>
    <property type="project" value="UniProtKB-KW"/>
</dbReference>
<dbReference type="STRING" id="1122206.SAMN02745753_04496"/>
<evidence type="ECO:0000259" key="1">
    <source>
        <dbReference type="Pfam" id="PF13744"/>
    </source>
</evidence>
<dbReference type="InterPro" id="IPR039554">
    <property type="entry name" value="HigA2-like_HTH"/>
</dbReference>
<gene>
    <name evidence="2" type="ORF">SAMN02745753_04496</name>
</gene>
<accession>A0A1M5MMR4</accession>
<dbReference type="SUPFAM" id="SSF47413">
    <property type="entry name" value="lambda repressor-like DNA-binding domains"/>
    <property type="match status" value="1"/>
</dbReference>
<feature type="domain" description="HigA2-like helix-turn-helix" evidence="1">
    <location>
        <begin position="13"/>
        <end position="85"/>
    </location>
</feature>
<dbReference type="RefSeq" id="WP_072842278.1">
    <property type="nucleotide sequence ID" value="NZ_FQVF01000030.1"/>
</dbReference>
<organism evidence="2 3">
    <name type="scientific">Marinomonas polaris DSM 16579</name>
    <dbReference type="NCBI Taxonomy" id="1122206"/>
    <lineage>
        <taxon>Bacteria</taxon>
        <taxon>Pseudomonadati</taxon>
        <taxon>Pseudomonadota</taxon>
        <taxon>Gammaproteobacteria</taxon>
        <taxon>Oceanospirillales</taxon>
        <taxon>Oceanospirillaceae</taxon>
        <taxon>Marinomonas</taxon>
    </lineage>
</organism>
<dbReference type="Proteomes" id="UP000184517">
    <property type="component" value="Unassembled WGS sequence"/>
</dbReference>
<dbReference type="EMBL" id="FQVF01000030">
    <property type="protein sequence ID" value="SHG78714.1"/>
    <property type="molecule type" value="Genomic_DNA"/>
</dbReference>
<dbReference type="AlphaFoldDB" id="A0A1M5MMR4"/>
<dbReference type="InterPro" id="IPR010982">
    <property type="entry name" value="Lambda_DNA-bd_dom_sf"/>
</dbReference>
<dbReference type="OrthoDB" id="9788479at2"/>
<proteinExistence type="predicted"/>
<keyword evidence="3" id="KW-1185">Reference proteome</keyword>
<evidence type="ECO:0000313" key="3">
    <source>
        <dbReference type="Proteomes" id="UP000184517"/>
    </source>
</evidence>
<keyword evidence="2" id="KW-0238">DNA-binding</keyword>